<evidence type="ECO:0000256" key="1">
    <source>
        <dbReference type="ARBA" id="ARBA00004479"/>
    </source>
</evidence>
<dbReference type="PANTHER" id="PTHR46608:SF3">
    <property type="entry name" value="T-CELL IMMUNOGLOBULIN AND MUCIN DOMAIN-CONTAINING PROTEIN 4"/>
    <property type="match status" value="1"/>
</dbReference>
<dbReference type="GeneTree" id="ENSGT00940000161609"/>
<protein>
    <recommendedName>
        <fullName evidence="11">Ig-like domain-containing protein</fullName>
    </recommendedName>
</protein>
<dbReference type="Gene3D" id="2.60.40.10">
    <property type="entry name" value="Immunoglobulins"/>
    <property type="match status" value="1"/>
</dbReference>
<evidence type="ECO:0000256" key="10">
    <source>
        <dbReference type="SAM" id="MobiDB-lite"/>
    </source>
</evidence>
<feature type="region of interest" description="Disordered" evidence="10">
    <location>
        <begin position="123"/>
        <end position="143"/>
    </location>
</feature>
<dbReference type="PROSITE" id="PS50835">
    <property type="entry name" value="IG_LIKE"/>
    <property type="match status" value="1"/>
</dbReference>
<dbReference type="PANTHER" id="PTHR46608">
    <property type="entry name" value="T-CELL IMMUNOGLOBULIN AND MUCIN DOMAIN-CONTAINING PROTEIN 4"/>
    <property type="match status" value="1"/>
</dbReference>
<dbReference type="InterPro" id="IPR013106">
    <property type="entry name" value="Ig_V-set"/>
</dbReference>
<feature type="domain" description="Ig-like" evidence="11">
    <location>
        <begin position="3"/>
        <end position="107"/>
    </location>
</feature>
<evidence type="ECO:0000256" key="7">
    <source>
        <dbReference type="ARBA" id="ARBA00023180"/>
    </source>
</evidence>
<dbReference type="InterPro" id="IPR013783">
    <property type="entry name" value="Ig-like_fold"/>
</dbReference>
<reference evidence="12" key="1">
    <citation type="submission" date="2025-08" db="UniProtKB">
        <authorList>
            <consortium name="Ensembl"/>
        </authorList>
    </citation>
    <scope>IDENTIFICATION</scope>
</reference>
<dbReference type="Proteomes" id="UP000694421">
    <property type="component" value="Unplaced"/>
</dbReference>
<evidence type="ECO:0000256" key="2">
    <source>
        <dbReference type="ARBA" id="ARBA00022692"/>
    </source>
</evidence>
<evidence type="ECO:0000256" key="5">
    <source>
        <dbReference type="ARBA" id="ARBA00023136"/>
    </source>
</evidence>
<keyword evidence="3" id="KW-0732">Signal</keyword>
<comment type="subcellular location">
    <subcellularLocation>
        <location evidence="1">Membrane</location>
        <topology evidence="1">Single-pass type I membrane protein</topology>
    </subcellularLocation>
</comment>
<comment type="similarity">
    <text evidence="9">Belongs to the immunoglobulin superfamily. TIM family.</text>
</comment>
<dbReference type="Pfam" id="PF07686">
    <property type="entry name" value="V-set"/>
    <property type="match status" value="1"/>
</dbReference>
<keyword evidence="6" id="KW-1015">Disulfide bond</keyword>
<dbReference type="GO" id="GO:0001786">
    <property type="term" value="F:phosphatidylserine binding"/>
    <property type="evidence" value="ECO:0007669"/>
    <property type="project" value="TreeGrafter"/>
</dbReference>
<dbReference type="GO" id="GO:0016020">
    <property type="term" value="C:membrane"/>
    <property type="evidence" value="ECO:0007669"/>
    <property type="project" value="UniProtKB-SubCell"/>
</dbReference>
<keyword evidence="5" id="KW-0472">Membrane</keyword>
<accession>A0A8D0DWI4</accession>
<keyword evidence="2" id="KW-0812">Transmembrane</keyword>
<dbReference type="FunFam" id="2.60.40.10:FF:000774">
    <property type="entry name" value="Hepatitis A virus cellular receptor 1"/>
    <property type="match status" value="1"/>
</dbReference>
<proteinExistence type="inferred from homology"/>
<keyword evidence="7" id="KW-0325">Glycoprotein</keyword>
<evidence type="ECO:0000256" key="3">
    <source>
        <dbReference type="ARBA" id="ARBA00022729"/>
    </source>
</evidence>
<dbReference type="AlphaFoldDB" id="A0A8D0DWI4"/>
<dbReference type="GO" id="GO:0043277">
    <property type="term" value="P:apoptotic cell clearance"/>
    <property type="evidence" value="ECO:0007669"/>
    <property type="project" value="TreeGrafter"/>
</dbReference>
<evidence type="ECO:0000256" key="8">
    <source>
        <dbReference type="ARBA" id="ARBA00023319"/>
    </source>
</evidence>
<evidence type="ECO:0000313" key="13">
    <source>
        <dbReference type="Proteomes" id="UP000694421"/>
    </source>
</evidence>
<keyword evidence="4" id="KW-1133">Transmembrane helix</keyword>
<name>A0A8D0DWI4_SALMN</name>
<dbReference type="InterPro" id="IPR007110">
    <property type="entry name" value="Ig-like_dom"/>
</dbReference>
<dbReference type="OMA" id="VIFQKDR"/>
<dbReference type="Ensembl" id="ENSSMRT00000026730.1">
    <property type="protein sequence ID" value="ENSSMRP00000022857.1"/>
    <property type="gene ID" value="ENSSMRG00000017733.1"/>
</dbReference>
<keyword evidence="13" id="KW-1185">Reference proteome</keyword>
<evidence type="ECO:0000256" key="6">
    <source>
        <dbReference type="ARBA" id="ARBA00023157"/>
    </source>
</evidence>
<keyword evidence="8" id="KW-0393">Immunoglobulin domain</keyword>
<dbReference type="InterPro" id="IPR036179">
    <property type="entry name" value="Ig-like_dom_sf"/>
</dbReference>
<evidence type="ECO:0000313" key="12">
    <source>
        <dbReference type="Ensembl" id="ENSSMRP00000022857.1"/>
    </source>
</evidence>
<dbReference type="GO" id="GO:0060097">
    <property type="term" value="P:cytoskeletal rearrangement involved in phagocytosis, engulfment"/>
    <property type="evidence" value="ECO:0007669"/>
    <property type="project" value="TreeGrafter"/>
</dbReference>
<evidence type="ECO:0000256" key="9">
    <source>
        <dbReference type="ARBA" id="ARBA00038203"/>
    </source>
</evidence>
<evidence type="ECO:0000259" key="11">
    <source>
        <dbReference type="PROSITE" id="PS50835"/>
    </source>
</evidence>
<reference evidence="12" key="2">
    <citation type="submission" date="2025-09" db="UniProtKB">
        <authorList>
            <consortium name="Ensembl"/>
        </authorList>
    </citation>
    <scope>IDENTIFICATION</scope>
</reference>
<sequence length="143" mass="16124">MYPWLLAATGYGAIPQTIIRGLVGRAVTLPCFYSVSQRDGLHHMCWGRDSCPESKCDREILRTNGRRITSKTSQRYQLNGYVTRGDASLTIVELSERDEGLYCCRIELPGWLNDLKKTFNQRPPSGDPFCSGNFHGHRDGKKG</sequence>
<dbReference type="SUPFAM" id="SSF48726">
    <property type="entry name" value="Immunoglobulin"/>
    <property type="match status" value="1"/>
</dbReference>
<organism evidence="12 13">
    <name type="scientific">Salvator merianae</name>
    <name type="common">Argentine black and white tegu</name>
    <name type="synonym">Tupinambis merianae</name>
    <dbReference type="NCBI Taxonomy" id="96440"/>
    <lineage>
        <taxon>Eukaryota</taxon>
        <taxon>Metazoa</taxon>
        <taxon>Chordata</taxon>
        <taxon>Craniata</taxon>
        <taxon>Vertebrata</taxon>
        <taxon>Euteleostomi</taxon>
        <taxon>Lepidosauria</taxon>
        <taxon>Squamata</taxon>
        <taxon>Bifurcata</taxon>
        <taxon>Unidentata</taxon>
        <taxon>Episquamata</taxon>
        <taxon>Laterata</taxon>
        <taxon>Teiioidea</taxon>
        <taxon>Teiidae</taxon>
        <taxon>Salvator</taxon>
    </lineage>
</organism>
<evidence type="ECO:0000256" key="4">
    <source>
        <dbReference type="ARBA" id="ARBA00022989"/>
    </source>
</evidence>